<dbReference type="Proteomes" id="UP000250918">
    <property type="component" value="Unassembled WGS sequence"/>
</dbReference>
<name>A0A855X5M8_9BACT</name>
<gene>
    <name evidence="1" type="ORF">C3F09_08145</name>
</gene>
<dbReference type="Gene3D" id="2.120.10.30">
    <property type="entry name" value="TolB, C-terminal domain"/>
    <property type="match status" value="1"/>
</dbReference>
<dbReference type="AlphaFoldDB" id="A0A855X5M8"/>
<evidence type="ECO:0008006" key="3">
    <source>
        <dbReference type="Google" id="ProtNLM"/>
    </source>
</evidence>
<dbReference type="SUPFAM" id="SSF82171">
    <property type="entry name" value="DPP6 N-terminal domain-like"/>
    <property type="match status" value="1"/>
</dbReference>
<evidence type="ECO:0000313" key="2">
    <source>
        <dbReference type="Proteomes" id="UP000250918"/>
    </source>
</evidence>
<organism evidence="1 2">
    <name type="scientific">candidate division GN15 bacterium</name>
    <dbReference type="NCBI Taxonomy" id="2072418"/>
    <lineage>
        <taxon>Bacteria</taxon>
        <taxon>candidate division GN15</taxon>
    </lineage>
</organism>
<protein>
    <recommendedName>
        <fullName evidence="3">Exo-alpha-sialidase</fullName>
    </recommendedName>
</protein>
<dbReference type="InterPro" id="IPR011659">
    <property type="entry name" value="WD40"/>
</dbReference>
<dbReference type="EMBL" id="PQAP01000121">
    <property type="protein sequence ID" value="PWB71219.1"/>
    <property type="molecule type" value="Genomic_DNA"/>
</dbReference>
<dbReference type="Pfam" id="PF07676">
    <property type="entry name" value="PD40"/>
    <property type="match status" value="2"/>
</dbReference>
<accession>A0A855X5M8</accession>
<reference evidence="1 2" key="1">
    <citation type="journal article" date="2018" name="ISME J.">
        <title>A methanotrophic archaeon couples anaerobic oxidation of methane to Fe(III) reduction.</title>
        <authorList>
            <person name="Cai C."/>
            <person name="Leu A.O."/>
            <person name="Xie G.J."/>
            <person name="Guo J."/>
            <person name="Feng Y."/>
            <person name="Zhao J.X."/>
            <person name="Tyson G.W."/>
            <person name="Yuan Z."/>
            <person name="Hu S."/>
        </authorList>
    </citation>
    <scope>NUCLEOTIDE SEQUENCE [LARGE SCALE GENOMIC DNA]</scope>
    <source>
        <strain evidence="1">FeB_12</strain>
    </source>
</reference>
<sequence>MSAEGMSGDQDIWYMSRTKDGWSEPQLFDSVVNSIPIHWQVSMSRNGDVYTSNRTVVCSRFVDNRYTTPAKLPPAINSVPDSVQQAGCVAPFISPDSDYLIFTRFNPRPSARPTDFLISFKRADGSWGTPQDLGAKLGGNGMAARLSPDGKYLFFMSDRPGSARERSIYWVDAKVIKEMEPTDLK</sequence>
<evidence type="ECO:0000313" key="1">
    <source>
        <dbReference type="EMBL" id="PWB71219.1"/>
    </source>
</evidence>
<comment type="caution">
    <text evidence="1">The sequence shown here is derived from an EMBL/GenBank/DDBJ whole genome shotgun (WGS) entry which is preliminary data.</text>
</comment>
<proteinExistence type="predicted"/>
<dbReference type="InterPro" id="IPR011042">
    <property type="entry name" value="6-blade_b-propeller_TolB-like"/>
</dbReference>